<dbReference type="EC" id="2.1.1.193" evidence="10"/>
<feature type="domain" description="Ribosomal RNA small subunit methyltransferase E methyltransferase" evidence="11">
    <location>
        <begin position="76"/>
        <end position="220"/>
    </location>
</feature>
<dbReference type="RefSeq" id="WP_152308189.1">
    <property type="nucleotide sequence ID" value="NZ_CP043617.1"/>
</dbReference>
<evidence type="ECO:0000256" key="1">
    <source>
        <dbReference type="ARBA" id="ARBA00004496"/>
    </source>
</evidence>
<organism evidence="12 13">
    <name type="scientific">Sulfurimonas lithotrophica</name>
    <dbReference type="NCBI Taxonomy" id="2590022"/>
    <lineage>
        <taxon>Bacteria</taxon>
        <taxon>Pseudomonadati</taxon>
        <taxon>Campylobacterota</taxon>
        <taxon>Epsilonproteobacteria</taxon>
        <taxon>Campylobacterales</taxon>
        <taxon>Sulfurimonadaceae</taxon>
        <taxon>Sulfurimonas</taxon>
    </lineage>
</organism>
<comment type="catalytic activity">
    <reaction evidence="9 10">
        <text>uridine(1498) in 16S rRNA + S-adenosyl-L-methionine = N(3)-methyluridine(1498) in 16S rRNA + S-adenosyl-L-homocysteine + H(+)</text>
        <dbReference type="Rhea" id="RHEA:42920"/>
        <dbReference type="Rhea" id="RHEA-COMP:10283"/>
        <dbReference type="Rhea" id="RHEA-COMP:10284"/>
        <dbReference type="ChEBI" id="CHEBI:15378"/>
        <dbReference type="ChEBI" id="CHEBI:57856"/>
        <dbReference type="ChEBI" id="CHEBI:59789"/>
        <dbReference type="ChEBI" id="CHEBI:65315"/>
        <dbReference type="ChEBI" id="CHEBI:74502"/>
        <dbReference type="EC" id="2.1.1.193"/>
    </reaction>
</comment>
<comment type="subcellular location">
    <subcellularLocation>
        <location evidence="1 10">Cytoplasm</location>
    </subcellularLocation>
</comment>
<keyword evidence="3 10" id="KW-0963">Cytoplasm</keyword>
<evidence type="ECO:0000256" key="5">
    <source>
        <dbReference type="ARBA" id="ARBA00022603"/>
    </source>
</evidence>
<dbReference type="Pfam" id="PF04452">
    <property type="entry name" value="Methyltrans_RNA"/>
    <property type="match status" value="1"/>
</dbReference>
<dbReference type="InterPro" id="IPR006700">
    <property type="entry name" value="RsmE"/>
</dbReference>
<keyword evidence="4 10" id="KW-0698">rRNA processing</keyword>
<dbReference type="GO" id="GO:0070475">
    <property type="term" value="P:rRNA base methylation"/>
    <property type="evidence" value="ECO:0007669"/>
    <property type="project" value="TreeGrafter"/>
</dbReference>
<dbReference type="NCBIfam" id="NF008695">
    <property type="entry name" value="PRK11713.3-3"/>
    <property type="match status" value="1"/>
</dbReference>
<dbReference type="AlphaFoldDB" id="A0A5P8P3Q1"/>
<evidence type="ECO:0000256" key="2">
    <source>
        <dbReference type="ARBA" id="ARBA00005528"/>
    </source>
</evidence>
<dbReference type="OrthoDB" id="9815641at2"/>
<name>A0A5P8P3Q1_9BACT</name>
<reference evidence="12 13" key="1">
    <citation type="submission" date="2019-09" db="EMBL/GenBank/DDBJ databases">
        <title>Sulfurimonas gotlandica sp. nov., a chemoautotrophic and psychrotolerant epsilonproteobacterium isolated from a pelagic redoxcline, and an emended description of the genus Sulfurimonas.</title>
        <authorList>
            <person name="Wang S."/>
            <person name="Jiang L."/>
            <person name="Shao S."/>
        </authorList>
    </citation>
    <scope>NUCLEOTIDE SEQUENCE [LARGE SCALE GENOMIC DNA]</scope>
    <source>
        <strain evidence="12 13">GYSZ_1</strain>
    </source>
</reference>
<keyword evidence="13" id="KW-1185">Reference proteome</keyword>
<dbReference type="InterPro" id="IPR029026">
    <property type="entry name" value="tRNA_m1G_MTases_N"/>
</dbReference>
<dbReference type="PIRSF" id="PIRSF015601">
    <property type="entry name" value="MTase_slr0722"/>
    <property type="match status" value="1"/>
</dbReference>
<evidence type="ECO:0000313" key="13">
    <source>
        <dbReference type="Proteomes" id="UP000326944"/>
    </source>
</evidence>
<protein>
    <recommendedName>
        <fullName evidence="10">Ribosomal RNA small subunit methyltransferase E</fullName>
        <ecNumber evidence="10">2.1.1.193</ecNumber>
    </recommendedName>
</protein>
<evidence type="ECO:0000256" key="7">
    <source>
        <dbReference type="ARBA" id="ARBA00022691"/>
    </source>
</evidence>
<keyword evidence="6 10" id="KW-0808">Transferase</keyword>
<proteinExistence type="inferred from homology"/>
<dbReference type="GO" id="GO:0070042">
    <property type="term" value="F:rRNA (uridine-N3-)-methyltransferase activity"/>
    <property type="evidence" value="ECO:0007669"/>
    <property type="project" value="TreeGrafter"/>
</dbReference>
<evidence type="ECO:0000256" key="10">
    <source>
        <dbReference type="PIRNR" id="PIRNR015601"/>
    </source>
</evidence>
<comment type="function">
    <text evidence="8 10">Specifically methylates the N3 position of the uracil ring of uridine 1498 (m3U1498) in 16S rRNA. Acts on the fully assembled 30S ribosomal subunit.</text>
</comment>
<evidence type="ECO:0000256" key="9">
    <source>
        <dbReference type="ARBA" id="ARBA00047944"/>
    </source>
</evidence>
<comment type="similarity">
    <text evidence="2 10">Belongs to the RNA methyltransferase RsmE family.</text>
</comment>
<evidence type="ECO:0000256" key="4">
    <source>
        <dbReference type="ARBA" id="ARBA00022552"/>
    </source>
</evidence>
<dbReference type="KEGG" id="sulg:FJR48_11075"/>
<dbReference type="Proteomes" id="UP000326944">
    <property type="component" value="Chromosome"/>
</dbReference>
<evidence type="ECO:0000256" key="8">
    <source>
        <dbReference type="ARBA" id="ARBA00025699"/>
    </source>
</evidence>
<dbReference type="PANTHER" id="PTHR30027:SF3">
    <property type="entry name" value="16S RRNA (URACIL(1498)-N(3))-METHYLTRANSFERASE"/>
    <property type="match status" value="1"/>
</dbReference>
<dbReference type="PANTHER" id="PTHR30027">
    <property type="entry name" value="RIBOSOMAL RNA SMALL SUBUNIT METHYLTRANSFERASE E"/>
    <property type="match status" value="1"/>
</dbReference>
<keyword evidence="7 10" id="KW-0949">S-adenosyl-L-methionine</keyword>
<dbReference type="SUPFAM" id="SSF75217">
    <property type="entry name" value="alpha/beta knot"/>
    <property type="match status" value="1"/>
</dbReference>
<sequence length="223" mass="25574">MIYIFDENAGNEVLILKGELHKYLVKVRRHKVDDKIAFRNEDDIKKLHTYRVDAIEPKQVTLSLQDSKVFEIKAKKELHIGWCKVDAKSVEKVLPSLSEIGVSKITFIDCKRSQRNIKLDFKRFDRILHASMQQCGSTQKIEFDTSSSLEEFVKQNPDAKVFDFVEKTLDEVKDISTVIIGCEGGFSQDEKEFLKSLEVFRLDTPMVLRSESAVMAVASKVLL</sequence>
<evidence type="ECO:0000256" key="6">
    <source>
        <dbReference type="ARBA" id="ARBA00022679"/>
    </source>
</evidence>
<dbReference type="InterPro" id="IPR046886">
    <property type="entry name" value="RsmE_MTase_dom"/>
</dbReference>
<evidence type="ECO:0000259" key="11">
    <source>
        <dbReference type="Pfam" id="PF04452"/>
    </source>
</evidence>
<gene>
    <name evidence="12" type="ORF">FJR48_11075</name>
</gene>
<dbReference type="InterPro" id="IPR029028">
    <property type="entry name" value="Alpha/beta_knot_MTases"/>
</dbReference>
<dbReference type="EMBL" id="CP043617">
    <property type="protein sequence ID" value="QFR50241.1"/>
    <property type="molecule type" value="Genomic_DNA"/>
</dbReference>
<dbReference type="NCBIfam" id="TIGR00046">
    <property type="entry name" value="RsmE family RNA methyltransferase"/>
    <property type="match status" value="1"/>
</dbReference>
<evidence type="ECO:0000313" key="12">
    <source>
        <dbReference type="EMBL" id="QFR50241.1"/>
    </source>
</evidence>
<accession>A0A5P8P3Q1</accession>
<dbReference type="Gene3D" id="3.40.1280.10">
    <property type="match status" value="1"/>
</dbReference>
<dbReference type="GO" id="GO:0005737">
    <property type="term" value="C:cytoplasm"/>
    <property type="evidence" value="ECO:0007669"/>
    <property type="project" value="UniProtKB-SubCell"/>
</dbReference>
<keyword evidence="5 10" id="KW-0489">Methyltransferase</keyword>
<evidence type="ECO:0000256" key="3">
    <source>
        <dbReference type="ARBA" id="ARBA00022490"/>
    </source>
</evidence>